<feature type="signal peptide" evidence="5">
    <location>
        <begin position="1"/>
        <end position="22"/>
    </location>
</feature>
<dbReference type="OrthoDB" id="9801912at2"/>
<dbReference type="EMBL" id="CP036150">
    <property type="protein sequence ID" value="QEN09313.1"/>
    <property type="molecule type" value="Genomic_DNA"/>
</dbReference>
<dbReference type="Pfam" id="PF00496">
    <property type="entry name" value="SBP_bac_5"/>
    <property type="match status" value="1"/>
</dbReference>
<sequence>MQKKMMTLFLILFTLSGTFLSANDQSEFTINFSPSSISLNPQLGYTTAEAQIFTALYEGLVSYQPVTLHPEPGMAETWEISDDGLVYTFHLRDGLTWSNGDSLRASDIRTSWVKLLTPGKKADYASLLDVIKGARNYRTGKGLEKDFGVEVPDDQTLIVHLEKRVPYFLQILCHYSFVPIHPSLNDRSSWWDEETIPVNGPYRFSNKPGTNRMKLEVNPEYWDKEKVSINTLNIQFSEDSSELMEQFRLYEVDWVVSGWGSEKIDPDRLVLHPLFATSYFYFNNQEKPWNDPRVRTGLSLLLPWEKIRNSEYLPTSRLVPEIPDYPQFKGIEKEEVEKGLALLEEAGYPKGQGLPPIKIRVPYGDAENLKIMKESWETHLVTEVIIEEIPFPRYFSSLKEADYTLGQITWIGDYADPMTFLQMWQEGSSLNDASFSSEEYNRLLEEAVGEDRYKKMGEAEKLLLMTAQVLPLSHSPALNLIDLRFLEGWYPNVLDIHPFKYISFKNNFVIPGTI</sequence>
<reference evidence="7 8" key="1">
    <citation type="submission" date="2019-02" db="EMBL/GenBank/DDBJ databases">
        <title>Complete Genome Sequence and Methylome Analysis of free living Spirochaetas.</title>
        <authorList>
            <person name="Fomenkov A."/>
            <person name="Dubinina G."/>
            <person name="Leshcheva N."/>
            <person name="Mikheeva N."/>
            <person name="Grabovich M."/>
            <person name="Vincze T."/>
            <person name="Roberts R.J."/>
        </authorList>
    </citation>
    <scope>NUCLEOTIDE SEQUENCE [LARGE SCALE GENOMIC DNA]</scope>
    <source>
        <strain evidence="7 8">K2</strain>
    </source>
</reference>
<dbReference type="RefSeq" id="WP_149487388.1">
    <property type="nucleotide sequence ID" value="NZ_CP036150.1"/>
</dbReference>
<dbReference type="KEGG" id="ock:EXM22_15490"/>
<dbReference type="Proteomes" id="UP000324209">
    <property type="component" value="Chromosome"/>
</dbReference>
<dbReference type="GO" id="GO:0043190">
    <property type="term" value="C:ATP-binding cassette (ABC) transporter complex"/>
    <property type="evidence" value="ECO:0007669"/>
    <property type="project" value="InterPro"/>
</dbReference>
<evidence type="ECO:0000256" key="2">
    <source>
        <dbReference type="ARBA" id="ARBA00005695"/>
    </source>
</evidence>
<name>A0A5C1QMM4_9SPIO</name>
<dbReference type="Gene3D" id="3.40.190.10">
    <property type="entry name" value="Periplasmic binding protein-like II"/>
    <property type="match status" value="1"/>
</dbReference>
<feature type="chain" id="PRO_5022861450" evidence="5">
    <location>
        <begin position="23"/>
        <end position="514"/>
    </location>
</feature>
<dbReference type="PIRSF" id="PIRSF002741">
    <property type="entry name" value="MppA"/>
    <property type="match status" value="1"/>
</dbReference>
<dbReference type="FunFam" id="3.90.76.10:FF:000001">
    <property type="entry name" value="Oligopeptide ABC transporter substrate-binding protein"/>
    <property type="match status" value="1"/>
</dbReference>
<organism evidence="7 8">
    <name type="scientific">Oceanispirochaeta crateris</name>
    <dbReference type="NCBI Taxonomy" id="2518645"/>
    <lineage>
        <taxon>Bacteria</taxon>
        <taxon>Pseudomonadati</taxon>
        <taxon>Spirochaetota</taxon>
        <taxon>Spirochaetia</taxon>
        <taxon>Spirochaetales</taxon>
        <taxon>Spirochaetaceae</taxon>
        <taxon>Oceanispirochaeta</taxon>
    </lineage>
</organism>
<dbReference type="InterPro" id="IPR000914">
    <property type="entry name" value="SBP_5_dom"/>
</dbReference>
<dbReference type="PANTHER" id="PTHR30290:SF10">
    <property type="entry name" value="PERIPLASMIC OLIGOPEPTIDE-BINDING PROTEIN-RELATED"/>
    <property type="match status" value="1"/>
</dbReference>
<keyword evidence="3" id="KW-0813">Transport</keyword>
<evidence type="ECO:0000313" key="8">
    <source>
        <dbReference type="Proteomes" id="UP000324209"/>
    </source>
</evidence>
<proteinExistence type="inferred from homology"/>
<keyword evidence="8" id="KW-1185">Reference proteome</keyword>
<protein>
    <submittedName>
        <fullName evidence="7">Peptide ABC transporter substrate-binding protein</fullName>
    </submittedName>
</protein>
<evidence type="ECO:0000256" key="3">
    <source>
        <dbReference type="ARBA" id="ARBA00022448"/>
    </source>
</evidence>
<feature type="domain" description="Solute-binding protein family 5" evidence="6">
    <location>
        <begin position="70"/>
        <end position="428"/>
    </location>
</feature>
<dbReference type="InterPro" id="IPR030678">
    <property type="entry name" value="Peptide/Ni-bd"/>
</dbReference>
<evidence type="ECO:0000313" key="7">
    <source>
        <dbReference type="EMBL" id="QEN09313.1"/>
    </source>
</evidence>
<evidence type="ECO:0000256" key="4">
    <source>
        <dbReference type="ARBA" id="ARBA00022729"/>
    </source>
</evidence>
<evidence type="ECO:0000256" key="5">
    <source>
        <dbReference type="SAM" id="SignalP"/>
    </source>
</evidence>
<dbReference type="SUPFAM" id="SSF53850">
    <property type="entry name" value="Periplasmic binding protein-like II"/>
    <property type="match status" value="1"/>
</dbReference>
<gene>
    <name evidence="7" type="ORF">EXM22_15490</name>
</gene>
<dbReference type="PANTHER" id="PTHR30290">
    <property type="entry name" value="PERIPLASMIC BINDING COMPONENT OF ABC TRANSPORTER"/>
    <property type="match status" value="1"/>
</dbReference>
<keyword evidence="4 5" id="KW-0732">Signal</keyword>
<comment type="subcellular location">
    <subcellularLocation>
        <location evidence="1">Cell envelope</location>
    </subcellularLocation>
</comment>
<dbReference type="GO" id="GO:0015833">
    <property type="term" value="P:peptide transport"/>
    <property type="evidence" value="ECO:0007669"/>
    <property type="project" value="TreeGrafter"/>
</dbReference>
<evidence type="ECO:0000256" key="1">
    <source>
        <dbReference type="ARBA" id="ARBA00004196"/>
    </source>
</evidence>
<dbReference type="Gene3D" id="3.90.76.10">
    <property type="entry name" value="Dipeptide-binding Protein, Domain 1"/>
    <property type="match status" value="1"/>
</dbReference>
<accession>A0A5C1QMM4</accession>
<evidence type="ECO:0000259" key="6">
    <source>
        <dbReference type="Pfam" id="PF00496"/>
    </source>
</evidence>
<dbReference type="GO" id="GO:1904680">
    <property type="term" value="F:peptide transmembrane transporter activity"/>
    <property type="evidence" value="ECO:0007669"/>
    <property type="project" value="TreeGrafter"/>
</dbReference>
<dbReference type="InterPro" id="IPR039424">
    <property type="entry name" value="SBP_5"/>
</dbReference>
<comment type="similarity">
    <text evidence="2">Belongs to the bacterial solute-binding protein 5 family.</text>
</comment>
<dbReference type="Gene3D" id="3.10.105.10">
    <property type="entry name" value="Dipeptide-binding Protein, Domain 3"/>
    <property type="match status" value="1"/>
</dbReference>
<dbReference type="AlphaFoldDB" id="A0A5C1QMM4"/>
<dbReference type="GO" id="GO:0030288">
    <property type="term" value="C:outer membrane-bounded periplasmic space"/>
    <property type="evidence" value="ECO:0007669"/>
    <property type="project" value="UniProtKB-ARBA"/>
</dbReference>
<dbReference type="CDD" id="cd08504">
    <property type="entry name" value="PBP2_OppA"/>
    <property type="match status" value="1"/>
</dbReference>